<accession>A0A9Q1KCN5</accession>
<evidence type="ECO:0000313" key="3">
    <source>
        <dbReference type="Proteomes" id="UP001153076"/>
    </source>
</evidence>
<dbReference type="AlphaFoldDB" id="A0A9Q1KCN5"/>
<proteinExistence type="predicted"/>
<feature type="domain" description="KIB1-4 beta-propeller" evidence="1">
    <location>
        <begin position="46"/>
        <end position="305"/>
    </location>
</feature>
<dbReference type="Proteomes" id="UP001153076">
    <property type="component" value="Unassembled WGS sequence"/>
</dbReference>
<gene>
    <name evidence="2" type="ORF">Cgig2_013643</name>
</gene>
<dbReference type="InterPro" id="IPR005174">
    <property type="entry name" value="KIB1-4_b-propeller"/>
</dbReference>
<organism evidence="2 3">
    <name type="scientific">Carnegiea gigantea</name>
    <dbReference type="NCBI Taxonomy" id="171969"/>
    <lineage>
        <taxon>Eukaryota</taxon>
        <taxon>Viridiplantae</taxon>
        <taxon>Streptophyta</taxon>
        <taxon>Embryophyta</taxon>
        <taxon>Tracheophyta</taxon>
        <taxon>Spermatophyta</taxon>
        <taxon>Magnoliopsida</taxon>
        <taxon>eudicotyledons</taxon>
        <taxon>Gunneridae</taxon>
        <taxon>Pentapetalae</taxon>
        <taxon>Caryophyllales</taxon>
        <taxon>Cactineae</taxon>
        <taxon>Cactaceae</taxon>
        <taxon>Cactoideae</taxon>
        <taxon>Echinocereeae</taxon>
        <taxon>Carnegiea</taxon>
    </lineage>
</organism>
<reference evidence="2" key="1">
    <citation type="submission" date="2022-04" db="EMBL/GenBank/DDBJ databases">
        <title>Carnegiea gigantea Genome sequencing and assembly v2.</title>
        <authorList>
            <person name="Copetti D."/>
            <person name="Sanderson M.J."/>
            <person name="Burquez A."/>
            <person name="Wojciechowski M.F."/>
        </authorList>
    </citation>
    <scope>NUCLEOTIDE SEQUENCE</scope>
    <source>
        <strain evidence="2">SGP5-SGP5p</strain>
        <tissue evidence="2">Aerial part</tissue>
    </source>
</reference>
<evidence type="ECO:0000313" key="2">
    <source>
        <dbReference type="EMBL" id="KAJ8440484.1"/>
    </source>
</evidence>
<dbReference type="PANTHER" id="PTHR33127">
    <property type="entry name" value="TRANSMEMBRANE PROTEIN"/>
    <property type="match status" value="1"/>
</dbReference>
<dbReference type="Pfam" id="PF03478">
    <property type="entry name" value="Beta-prop_KIB1-4"/>
    <property type="match status" value="2"/>
</dbReference>
<dbReference type="OrthoDB" id="1863935at2759"/>
<keyword evidence="3" id="KW-1185">Reference proteome</keyword>
<sequence>MEDENRSCLPPAPWLVYTHGNVGAEKMQTLCTISSSPPYVRCFLKSIPQLVGKEIMSSNDGWFLLRDLNNLKMFTLWNPTSSRVIHLPPLNVPEDAVDTTFEGFDPLCTLVCPPSEHGDGGDVNVHVFGDGVAFSCQPTGDSNSWIAQTTELNGKRAKVTLATICNGIIYAYAAVRSGNEDGGYFTHFVIIEVNNHGGDFDGGLTVRLLQTKRVHASFEYPCCTRGLLASCGQVYTVGIFRRYAYTRQSWAVYVWKFDLCSSNWVPIKCLEGRAFFLGRRGCTWCWGNTNHNGLGDVRQNSVYFEVARSQAIYIYSLEDCSLTSLLPCPSMPLPPYGPTWVMAQEQRRPCRLGKDEVHEHCIKEVHLLEQSFQALHCQELQDPNEQHGQHRSCQSEKCEKSSDALRLAFDNQKQNGGLGEFLPFELPLHLIELVAERMHLFDYLNFRAACKEFRSIAPVAGWRTNNSYPLLMFFESEESLCRLMDPCRSDSCCIIMPELIQGIFHIGFSKDGWLLLHSFKEGSLQFFNPFTRERGEYPSPCRPDFSSVGFSTCPTTPDCVTVGMEYYSGDDVLVYYHCFEEEMWHECEFQQADQVTFRGPLLTSPVYYKGAFYFLEERGYLGVFRLVDEEGTFEVHDRPETLGDDAIHSNHLVECDGELLSIFIGDMGKWIRVFRFDQTKMKWVRIESIGKHVLFLSPASSFSMVARERGMANRIYLPRRYGNGVLFYALDTGKYSILTGEKSFEDFSGTKEHTRCCWI</sequence>
<evidence type="ECO:0000259" key="1">
    <source>
        <dbReference type="Pfam" id="PF03478"/>
    </source>
</evidence>
<comment type="caution">
    <text evidence="2">The sequence shown here is derived from an EMBL/GenBank/DDBJ whole genome shotgun (WGS) entry which is preliminary data.</text>
</comment>
<protein>
    <recommendedName>
        <fullName evidence="1">KIB1-4 beta-propeller domain-containing protein</fullName>
    </recommendedName>
</protein>
<dbReference type="PANTHER" id="PTHR33127:SF69">
    <property type="entry name" value="OS09G0340800 PROTEIN"/>
    <property type="match status" value="1"/>
</dbReference>
<feature type="domain" description="KIB1-4 beta-propeller" evidence="1">
    <location>
        <begin position="496"/>
        <end position="718"/>
    </location>
</feature>
<dbReference type="EMBL" id="JAKOGI010000189">
    <property type="protein sequence ID" value="KAJ8440484.1"/>
    <property type="molecule type" value="Genomic_DNA"/>
</dbReference>
<name>A0A9Q1KCN5_9CARY</name>